<proteinExistence type="predicted"/>
<dbReference type="AlphaFoldDB" id="A0A9D1M3H6"/>
<accession>A0A9D1M3H6</accession>
<gene>
    <name evidence="1" type="ORF">IAD20_02505</name>
</gene>
<reference evidence="1" key="2">
    <citation type="journal article" date="2021" name="PeerJ">
        <title>Extensive microbial diversity within the chicken gut microbiome revealed by metagenomics and culture.</title>
        <authorList>
            <person name="Gilroy R."/>
            <person name="Ravi A."/>
            <person name="Getino M."/>
            <person name="Pursley I."/>
            <person name="Horton D.L."/>
            <person name="Alikhan N.F."/>
            <person name="Baker D."/>
            <person name="Gharbi K."/>
            <person name="Hall N."/>
            <person name="Watson M."/>
            <person name="Adriaenssens E.M."/>
            <person name="Foster-Nyarko E."/>
            <person name="Jarju S."/>
            <person name="Secka A."/>
            <person name="Antonio M."/>
            <person name="Oren A."/>
            <person name="Chaudhuri R.R."/>
            <person name="La Ragione R."/>
            <person name="Hildebrand F."/>
            <person name="Pallen M.J."/>
        </authorList>
    </citation>
    <scope>NUCLEOTIDE SEQUENCE</scope>
    <source>
        <strain evidence="1">ChiW3-316</strain>
    </source>
</reference>
<sequence length="167" mass="18883">MNYKQIIGVFSRKTQLKNIENVRLNDGKIEINFLKSIVRSISERCFRTEFSPRSRYAWNWNNVSIGTIARLLSGKPEETALLRAEILAPRPSAQTVRHYLADLLECPPELISDNMSLRELTLPVCGKQKNSYLTTLCWLEKTFDFKTPPNLIANGSVGNLIALIAGS</sequence>
<name>A0A9D1M3H6_9PROT</name>
<evidence type="ECO:0000313" key="2">
    <source>
        <dbReference type="Proteomes" id="UP000824107"/>
    </source>
</evidence>
<dbReference type="Proteomes" id="UP000824107">
    <property type="component" value="Unassembled WGS sequence"/>
</dbReference>
<reference evidence="1" key="1">
    <citation type="submission" date="2020-10" db="EMBL/GenBank/DDBJ databases">
        <authorList>
            <person name="Gilroy R."/>
        </authorList>
    </citation>
    <scope>NUCLEOTIDE SEQUENCE</scope>
    <source>
        <strain evidence="1">ChiW3-316</strain>
    </source>
</reference>
<organism evidence="1 2">
    <name type="scientific">Candidatus Scatocola faecipullorum</name>
    <dbReference type="NCBI Taxonomy" id="2840917"/>
    <lineage>
        <taxon>Bacteria</taxon>
        <taxon>Pseudomonadati</taxon>
        <taxon>Pseudomonadota</taxon>
        <taxon>Alphaproteobacteria</taxon>
        <taxon>Rhodospirillales</taxon>
        <taxon>Rhodospirillaceae</taxon>
        <taxon>Rhodospirillaceae incertae sedis</taxon>
        <taxon>Candidatus Scatocola</taxon>
    </lineage>
</organism>
<evidence type="ECO:0000313" key="1">
    <source>
        <dbReference type="EMBL" id="HIU52932.1"/>
    </source>
</evidence>
<dbReference type="EMBL" id="DVNC01000021">
    <property type="protein sequence ID" value="HIU52932.1"/>
    <property type="molecule type" value="Genomic_DNA"/>
</dbReference>
<protein>
    <submittedName>
        <fullName evidence="1">Acyl carrier protein</fullName>
    </submittedName>
</protein>
<comment type="caution">
    <text evidence="1">The sequence shown here is derived from an EMBL/GenBank/DDBJ whole genome shotgun (WGS) entry which is preliminary data.</text>
</comment>